<feature type="signal peptide" evidence="1">
    <location>
        <begin position="1"/>
        <end position="31"/>
    </location>
</feature>
<evidence type="ECO:0000313" key="3">
    <source>
        <dbReference type="Proteomes" id="UP001206895"/>
    </source>
</evidence>
<reference evidence="2 3" key="1">
    <citation type="submission" date="2022-06" db="EMBL/GenBank/DDBJ databases">
        <title>Genomic Encyclopedia of Archaeal and Bacterial Type Strains, Phase II (KMG-II): from individual species to whole genera.</title>
        <authorList>
            <person name="Goeker M."/>
        </authorList>
    </citation>
    <scope>NUCLEOTIDE SEQUENCE [LARGE SCALE GENOMIC DNA]</scope>
    <source>
        <strain evidence="2 3">DSM 44693</strain>
    </source>
</reference>
<comment type="caution">
    <text evidence="2">The sequence shown here is derived from an EMBL/GenBank/DDBJ whole genome shotgun (WGS) entry which is preliminary data.</text>
</comment>
<dbReference type="RefSeq" id="WP_253661774.1">
    <property type="nucleotide sequence ID" value="NZ_BAAAJQ010000001.1"/>
</dbReference>
<feature type="chain" id="PRO_5046662960" evidence="1">
    <location>
        <begin position="32"/>
        <end position="117"/>
    </location>
</feature>
<evidence type="ECO:0000256" key="1">
    <source>
        <dbReference type="SAM" id="SignalP"/>
    </source>
</evidence>
<proteinExistence type="predicted"/>
<protein>
    <submittedName>
        <fullName evidence="2">Uncharacterized protein</fullName>
    </submittedName>
</protein>
<evidence type="ECO:0000313" key="2">
    <source>
        <dbReference type="EMBL" id="MCP2176834.1"/>
    </source>
</evidence>
<dbReference type="Proteomes" id="UP001206895">
    <property type="component" value="Unassembled WGS sequence"/>
</dbReference>
<organism evidence="2 3">
    <name type="scientific">Williamsia maris</name>
    <dbReference type="NCBI Taxonomy" id="72806"/>
    <lineage>
        <taxon>Bacteria</taxon>
        <taxon>Bacillati</taxon>
        <taxon>Actinomycetota</taxon>
        <taxon>Actinomycetes</taxon>
        <taxon>Mycobacteriales</taxon>
        <taxon>Nocardiaceae</taxon>
        <taxon>Williamsia</taxon>
    </lineage>
</organism>
<accession>A0ABT1HF28</accession>
<dbReference type="EMBL" id="JAMTCJ010000002">
    <property type="protein sequence ID" value="MCP2176834.1"/>
    <property type="molecule type" value="Genomic_DNA"/>
</dbReference>
<gene>
    <name evidence="2" type="ORF">LX13_002653</name>
</gene>
<name>A0ABT1HF28_9NOCA</name>
<keyword evidence="3" id="KW-1185">Reference proteome</keyword>
<sequence>MTTFTRLTAAVVLPLASLAAAGAITAGTASAASGLPDLSISTDRSTCTTTVVNKGPVTAINAAVFTTAYGGLTSSSEDIAPGSSRKIRYLDCTGFPALTYTYDTNGDSNRLNNITLF</sequence>
<keyword evidence="1" id="KW-0732">Signal</keyword>